<evidence type="ECO:0000313" key="1">
    <source>
        <dbReference type="EMBL" id="DAD21872.1"/>
    </source>
</evidence>
<sequence>MEASQSVACQALVAETTIVECRDGEVGGAHVKGERKIAGGREIPLEFVRSFKRNTADETLRWSDGGAELAFQSFHAASLQRSNFKQKRIDKRARPNFGLVHFRSIL</sequence>
<comment type="caution">
    <text evidence="1">The sequence shown here is derived from an EMBL/GenBank/DDBJ whole genome shotgun (WGS) entry which is preliminary data.</text>
</comment>
<dbReference type="EMBL" id="DUZY01000001">
    <property type="protein sequence ID" value="DAD21872.1"/>
    <property type="molecule type" value="Genomic_DNA"/>
</dbReference>
<proteinExistence type="predicted"/>
<dbReference type="Proteomes" id="UP000607653">
    <property type="component" value="Unassembled WGS sequence"/>
</dbReference>
<gene>
    <name evidence="1" type="ORF">HUJ06_023335</name>
</gene>
<reference evidence="1 2" key="1">
    <citation type="journal article" date="2020" name="Mol. Biol. Evol.">
        <title>Distinct Expression and Methylation Patterns for Genes with Different Fates following a Single Whole-Genome Duplication in Flowering Plants.</title>
        <authorList>
            <person name="Shi T."/>
            <person name="Rahmani R.S."/>
            <person name="Gugger P.F."/>
            <person name="Wang M."/>
            <person name="Li H."/>
            <person name="Zhang Y."/>
            <person name="Li Z."/>
            <person name="Wang Q."/>
            <person name="Van de Peer Y."/>
            <person name="Marchal K."/>
            <person name="Chen J."/>
        </authorList>
    </citation>
    <scope>NUCLEOTIDE SEQUENCE [LARGE SCALE GENOMIC DNA]</scope>
    <source>
        <tissue evidence="1">Leaf</tissue>
    </source>
</reference>
<protein>
    <submittedName>
        <fullName evidence="1">Uncharacterized protein</fullName>
    </submittedName>
</protein>
<accession>A0A822XPA1</accession>
<keyword evidence="2" id="KW-1185">Reference proteome</keyword>
<evidence type="ECO:0000313" key="2">
    <source>
        <dbReference type="Proteomes" id="UP000607653"/>
    </source>
</evidence>
<name>A0A822XPA1_NELNU</name>
<organism evidence="1 2">
    <name type="scientific">Nelumbo nucifera</name>
    <name type="common">Sacred lotus</name>
    <dbReference type="NCBI Taxonomy" id="4432"/>
    <lineage>
        <taxon>Eukaryota</taxon>
        <taxon>Viridiplantae</taxon>
        <taxon>Streptophyta</taxon>
        <taxon>Embryophyta</taxon>
        <taxon>Tracheophyta</taxon>
        <taxon>Spermatophyta</taxon>
        <taxon>Magnoliopsida</taxon>
        <taxon>Proteales</taxon>
        <taxon>Nelumbonaceae</taxon>
        <taxon>Nelumbo</taxon>
    </lineage>
</organism>
<dbReference type="AlphaFoldDB" id="A0A822XPA1"/>